<evidence type="ECO:0000256" key="9">
    <source>
        <dbReference type="ARBA" id="ARBA00040965"/>
    </source>
</evidence>
<gene>
    <name evidence="15" type="ORF">CINCED_3A023092</name>
</gene>
<feature type="compositionally biased region" description="Low complexity" evidence="14">
    <location>
        <begin position="10"/>
        <end position="22"/>
    </location>
</feature>
<keyword evidence="6 15" id="KW-0808">Transferase</keyword>
<dbReference type="PROSITE" id="PS51147">
    <property type="entry name" value="PFTA"/>
    <property type="match status" value="5"/>
</dbReference>
<comment type="cofactor">
    <cofactor evidence="1">
        <name>Mg(2+)</name>
        <dbReference type="ChEBI" id="CHEBI:18420"/>
    </cofactor>
</comment>
<dbReference type="EMBL" id="CABPRJ010002374">
    <property type="protein sequence ID" value="VVC43949.1"/>
    <property type="molecule type" value="Genomic_DNA"/>
</dbReference>
<dbReference type="EC" id="2.5.1.59" evidence="3"/>
<keyword evidence="7" id="KW-0677">Repeat</keyword>
<evidence type="ECO:0000256" key="12">
    <source>
        <dbReference type="ARBA" id="ARBA00043086"/>
    </source>
</evidence>
<dbReference type="GO" id="GO:0005965">
    <property type="term" value="C:protein farnesyltransferase complex"/>
    <property type="evidence" value="ECO:0007669"/>
    <property type="project" value="TreeGrafter"/>
</dbReference>
<evidence type="ECO:0000256" key="8">
    <source>
        <dbReference type="ARBA" id="ARBA00022842"/>
    </source>
</evidence>
<keyword evidence="5" id="KW-0637">Prenyltransferase</keyword>
<evidence type="ECO:0000256" key="11">
    <source>
        <dbReference type="ARBA" id="ARBA00042436"/>
    </source>
</evidence>
<name>A0A5E4NGR0_9HEMI</name>
<evidence type="ECO:0000256" key="5">
    <source>
        <dbReference type="ARBA" id="ARBA00022602"/>
    </source>
</evidence>
<dbReference type="Gene3D" id="1.25.40.120">
    <property type="entry name" value="Protein prenylyltransferase"/>
    <property type="match status" value="1"/>
</dbReference>
<evidence type="ECO:0000256" key="4">
    <source>
        <dbReference type="ARBA" id="ARBA00012702"/>
    </source>
</evidence>
<evidence type="ECO:0000313" key="16">
    <source>
        <dbReference type="Proteomes" id="UP000325440"/>
    </source>
</evidence>
<dbReference type="Proteomes" id="UP000325440">
    <property type="component" value="Unassembled WGS sequence"/>
</dbReference>
<dbReference type="GO" id="GO:0005953">
    <property type="term" value="C:CAAX-protein geranylgeranyltransferase complex"/>
    <property type="evidence" value="ECO:0007669"/>
    <property type="project" value="TreeGrafter"/>
</dbReference>
<dbReference type="Pfam" id="PF01239">
    <property type="entry name" value="PPTA"/>
    <property type="match status" value="5"/>
</dbReference>
<dbReference type="EC" id="2.5.1.58" evidence="4"/>
<dbReference type="PANTHER" id="PTHR11129">
    <property type="entry name" value="PROTEIN FARNESYLTRANSFERASE ALPHA SUBUNIT/RAB GERANYLGERANYL TRANSFERASE ALPHA SUBUNIT"/>
    <property type="match status" value="1"/>
</dbReference>
<protein>
    <recommendedName>
        <fullName evidence="9">Protein farnesyltransferase/geranylgeranyltransferase type-1 subunit alpha</fullName>
        <ecNumber evidence="4">2.5.1.58</ecNumber>
        <ecNumber evidence="3">2.5.1.59</ecNumber>
    </recommendedName>
    <alternativeName>
        <fullName evidence="12">CAAX farnesyltransferase subunit alpha</fullName>
    </alternativeName>
    <alternativeName>
        <fullName evidence="11">FTase-alpha</fullName>
    </alternativeName>
    <alternativeName>
        <fullName evidence="10">Ras proteins prenyltransferase subunit alpha</fullName>
    </alternativeName>
    <alternativeName>
        <fullName evidence="13">Type I protein geranyl-geranyltransferase subunit alpha</fullName>
    </alternativeName>
</protein>
<keyword evidence="16" id="KW-1185">Reference proteome</keyword>
<dbReference type="InterPro" id="IPR002088">
    <property type="entry name" value="Prenyl_trans_a"/>
</dbReference>
<evidence type="ECO:0000256" key="2">
    <source>
        <dbReference type="ARBA" id="ARBA00006734"/>
    </source>
</evidence>
<evidence type="ECO:0000256" key="6">
    <source>
        <dbReference type="ARBA" id="ARBA00022679"/>
    </source>
</evidence>
<feature type="region of interest" description="Disordered" evidence="14">
    <location>
        <begin position="1"/>
        <end position="24"/>
    </location>
</feature>
<evidence type="ECO:0000256" key="10">
    <source>
        <dbReference type="ARBA" id="ARBA00041392"/>
    </source>
</evidence>
<reference evidence="15 16" key="1">
    <citation type="submission" date="2019-08" db="EMBL/GenBank/DDBJ databases">
        <authorList>
            <person name="Alioto T."/>
            <person name="Alioto T."/>
            <person name="Gomez Garrido J."/>
        </authorList>
    </citation>
    <scope>NUCLEOTIDE SEQUENCE [LARGE SCALE GENOMIC DNA]</scope>
</reference>
<dbReference type="OrthoDB" id="272289at2759"/>
<organism evidence="15 16">
    <name type="scientific">Cinara cedri</name>
    <dbReference type="NCBI Taxonomy" id="506608"/>
    <lineage>
        <taxon>Eukaryota</taxon>
        <taxon>Metazoa</taxon>
        <taxon>Ecdysozoa</taxon>
        <taxon>Arthropoda</taxon>
        <taxon>Hexapoda</taxon>
        <taxon>Insecta</taxon>
        <taxon>Pterygota</taxon>
        <taxon>Neoptera</taxon>
        <taxon>Paraneoptera</taxon>
        <taxon>Hemiptera</taxon>
        <taxon>Sternorrhyncha</taxon>
        <taxon>Aphidomorpha</taxon>
        <taxon>Aphidoidea</taxon>
        <taxon>Aphididae</taxon>
        <taxon>Lachninae</taxon>
        <taxon>Cinara</taxon>
    </lineage>
</organism>
<evidence type="ECO:0000313" key="15">
    <source>
        <dbReference type="EMBL" id="VVC43949.1"/>
    </source>
</evidence>
<dbReference type="PANTHER" id="PTHR11129:SF1">
    <property type="entry name" value="PROTEIN FARNESYLTRANSFERASE_GERANYLGERANYLTRANSFERASE TYPE-1 SUBUNIT ALPHA"/>
    <property type="match status" value="1"/>
</dbReference>
<proteinExistence type="inferred from homology"/>
<dbReference type="AlphaFoldDB" id="A0A5E4NGR0"/>
<accession>A0A5E4NGR0</accession>
<dbReference type="GO" id="GO:0004660">
    <property type="term" value="F:protein farnesyltransferase activity"/>
    <property type="evidence" value="ECO:0007669"/>
    <property type="project" value="UniProtKB-EC"/>
</dbReference>
<dbReference type="SUPFAM" id="SSF48439">
    <property type="entry name" value="Protein prenylyltransferase"/>
    <property type="match status" value="1"/>
</dbReference>
<evidence type="ECO:0000256" key="7">
    <source>
        <dbReference type="ARBA" id="ARBA00022737"/>
    </source>
</evidence>
<keyword evidence="8" id="KW-0460">Magnesium</keyword>
<comment type="similarity">
    <text evidence="2">Belongs to the protein prenyltransferase subunit alpha family.</text>
</comment>
<dbReference type="GO" id="GO:0004662">
    <property type="term" value="F:CAAX-protein geranylgeranyltransferase activity"/>
    <property type="evidence" value="ECO:0007669"/>
    <property type="project" value="UniProtKB-EC"/>
</dbReference>
<evidence type="ECO:0000256" key="14">
    <source>
        <dbReference type="SAM" id="MobiDB-lite"/>
    </source>
</evidence>
<evidence type="ECO:0000256" key="3">
    <source>
        <dbReference type="ARBA" id="ARBA00012700"/>
    </source>
</evidence>
<evidence type="ECO:0000256" key="13">
    <source>
        <dbReference type="ARBA" id="ARBA00043219"/>
    </source>
</evidence>
<sequence length="349" mass="41030">MDDKNQRTLSVSSDSYESSSSSENEELSSYIFYCNRPEWSDVQPILQDDGPTPVVRVAYSRKFSDVYDYLRGVLATGEKSERTLELVTTALKLNPANQTVWNYRLDIVLYLKVDLHVELQYVSNMIRKFIKNYQVWHYRKNIVKILNDPSAELEFTAEILDMDPKSYHAWQYRQWVLRKFSHLIEKEMEFVDKLISQDIMNNSAWNQRHFVINNLAYDSNKIVKELQYTFDKIVILSKNESSWNYLKGLLLFKDNKILENKVRDFCTKLYNDGNRSVHLIACLIDMLDADIKSTEPKNIAKVKFALKLCSDLANVYDPIRCSYWTYICSDIEKTYNIKGDDNKIDNNDI</sequence>
<evidence type="ECO:0000256" key="1">
    <source>
        <dbReference type="ARBA" id="ARBA00001946"/>
    </source>
</evidence>